<reference evidence="1 2" key="1">
    <citation type="submission" date="2023-03" db="EMBL/GenBank/DDBJ databases">
        <title>High-quality genome of Scylla paramamosain provides insights in environmental adaptation.</title>
        <authorList>
            <person name="Zhang L."/>
        </authorList>
    </citation>
    <scope>NUCLEOTIDE SEQUENCE [LARGE SCALE GENOMIC DNA]</scope>
    <source>
        <strain evidence="1">LZ_2023a</strain>
        <tissue evidence="1">Muscle</tissue>
    </source>
</reference>
<keyword evidence="2" id="KW-1185">Reference proteome</keyword>
<comment type="caution">
    <text evidence="1">The sequence shown here is derived from an EMBL/GenBank/DDBJ whole genome shotgun (WGS) entry which is preliminary data.</text>
</comment>
<sequence>MSTLIDYAPVTNAEGLETSILGLHFRASNNHLKHGMLKLRCTATIAAVYYSENTRVAAARLTERARRPESHGIFAGSGGANGVRVMQHGWPAIVGLVVVLLR</sequence>
<dbReference type="AlphaFoldDB" id="A0AAW0TL53"/>
<evidence type="ECO:0000313" key="2">
    <source>
        <dbReference type="Proteomes" id="UP001487740"/>
    </source>
</evidence>
<evidence type="ECO:0000313" key="1">
    <source>
        <dbReference type="EMBL" id="KAK8387382.1"/>
    </source>
</evidence>
<gene>
    <name evidence="1" type="ORF">O3P69_018162</name>
</gene>
<name>A0AAW0TL53_SCYPA</name>
<proteinExistence type="predicted"/>
<protein>
    <submittedName>
        <fullName evidence="1">Uncharacterized protein</fullName>
    </submittedName>
</protein>
<organism evidence="1 2">
    <name type="scientific">Scylla paramamosain</name>
    <name type="common">Mud crab</name>
    <dbReference type="NCBI Taxonomy" id="85552"/>
    <lineage>
        <taxon>Eukaryota</taxon>
        <taxon>Metazoa</taxon>
        <taxon>Ecdysozoa</taxon>
        <taxon>Arthropoda</taxon>
        <taxon>Crustacea</taxon>
        <taxon>Multicrustacea</taxon>
        <taxon>Malacostraca</taxon>
        <taxon>Eumalacostraca</taxon>
        <taxon>Eucarida</taxon>
        <taxon>Decapoda</taxon>
        <taxon>Pleocyemata</taxon>
        <taxon>Brachyura</taxon>
        <taxon>Eubrachyura</taxon>
        <taxon>Portunoidea</taxon>
        <taxon>Portunidae</taxon>
        <taxon>Portuninae</taxon>
        <taxon>Scylla</taxon>
    </lineage>
</organism>
<dbReference type="Proteomes" id="UP001487740">
    <property type="component" value="Unassembled WGS sequence"/>
</dbReference>
<accession>A0AAW0TL53</accession>
<dbReference type="EMBL" id="JARAKH010000030">
    <property type="protein sequence ID" value="KAK8387382.1"/>
    <property type="molecule type" value="Genomic_DNA"/>
</dbReference>